<reference evidence="1" key="1">
    <citation type="submission" date="2021-01" db="EMBL/GenBank/DDBJ databases">
        <title>Whole genome shotgun sequence of Virgisporangium aurantiacum NBRC 16421.</title>
        <authorList>
            <person name="Komaki H."/>
            <person name="Tamura T."/>
        </authorList>
    </citation>
    <scope>NUCLEOTIDE SEQUENCE</scope>
    <source>
        <strain evidence="1">NBRC 16421</strain>
    </source>
</reference>
<accession>A0A8J4DXD2</accession>
<organism evidence="1 2">
    <name type="scientific">Virgisporangium aurantiacum</name>
    <dbReference type="NCBI Taxonomy" id="175570"/>
    <lineage>
        <taxon>Bacteria</taxon>
        <taxon>Bacillati</taxon>
        <taxon>Actinomycetota</taxon>
        <taxon>Actinomycetes</taxon>
        <taxon>Micromonosporales</taxon>
        <taxon>Micromonosporaceae</taxon>
        <taxon>Virgisporangium</taxon>
    </lineage>
</organism>
<gene>
    <name evidence="1" type="ORF">Vau01_013150</name>
</gene>
<sequence>MISSANPHNPTNAQRLISCNSRFHCIDLGGGGAAAQACAAVSNAGPAICGTTPVADPGCPDAGAPGYGWPDAGAPG</sequence>
<name>A0A8J4DXD2_9ACTN</name>
<proteinExistence type="predicted"/>
<dbReference type="Proteomes" id="UP000612585">
    <property type="component" value="Unassembled WGS sequence"/>
</dbReference>
<protein>
    <submittedName>
        <fullName evidence="1">Uncharacterized protein</fullName>
    </submittedName>
</protein>
<evidence type="ECO:0000313" key="1">
    <source>
        <dbReference type="EMBL" id="GIJ53799.1"/>
    </source>
</evidence>
<comment type="caution">
    <text evidence="1">The sequence shown here is derived from an EMBL/GenBank/DDBJ whole genome shotgun (WGS) entry which is preliminary data.</text>
</comment>
<evidence type="ECO:0000313" key="2">
    <source>
        <dbReference type="Proteomes" id="UP000612585"/>
    </source>
</evidence>
<dbReference type="AlphaFoldDB" id="A0A8J4DXD2"/>
<keyword evidence="2" id="KW-1185">Reference proteome</keyword>
<dbReference type="EMBL" id="BOPG01000009">
    <property type="protein sequence ID" value="GIJ53799.1"/>
    <property type="molecule type" value="Genomic_DNA"/>
</dbReference>